<comment type="function">
    <text evidence="3 17">Nitrate reductase is a key enzyme involved in the first step of nitrate assimilation in plants, fungi and bacteria.</text>
</comment>
<dbReference type="Pfam" id="PF00174">
    <property type="entry name" value="Oxidored_molyb"/>
    <property type="match status" value="1"/>
</dbReference>
<evidence type="ECO:0000256" key="6">
    <source>
        <dbReference type="ARBA" id="ARBA00022505"/>
    </source>
</evidence>
<dbReference type="InterPro" id="IPR036374">
    <property type="entry name" value="OxRdtase_Mopterin-bd_sf"/>
</dbReference>
<feature type="domain" description="Cytochrome b5 heme-binding" evidence="20">
    <location>
        <begin position="517"/>
        <end position="592"/>
    </location>
</feature>
<evidence type="ECO:0000256" key="16">
    <source>
        <dbReference type="ARBA" id="ARBA00049155"/>
    </source>
</evidence>
<dbReference type="InterPro" id="IPR036400">
    <property type="entry name" value="Cyt_B5-like_heme/steroid_sf"/>
</dbReference>
<dbReference type="PANTHER" id="PTHR19372:SF7">
    <property type="entry name" value="SULFITE OXIDASE, MITOCHONDRIAL"/>
    <property type="match status" value="1"/>
</dbReference>
<dbReference type="InterPro" id="IPR018506">
    <property type="entry name" value="Cyt_B5_heme-BS"/>
</dbReference>
<evidence type="ECO:0000256" key="11">
    <source>
        <dbReference type="ARBA" id="ARBA00022857"/>
    </source>
</evidence>
<dbReference type="GO" id="GO:0030151">
    <property type="term" value="F:molybdenum ion binding"/>
    <property type="evidence" value="ECO:0007669"/>
    <property type="project" value="InterPro"/>
</dbReference>
<dbReference type="InterPro" id="IPR017938">
    <property type="entry name" value="Riboflavin_synthase-like_b-brl"/>
</dbReference>
<keyword evidence="10" id="KW-0274">FAD</keyword>
<proteinExistence type="inferred from homology"/>
<dbReference type="InterPro" id="IPR017927">
    <property type="entry name" value="FAD-bd_FR_type"/>
</dbReference>
<dbReference type="Gene3D" id="3.40.50.80">
    <property type="entry name" value="Nucleotide-binding domain of ferredoxin-NADP reductase (FNR) module"/>
    <property type="match status" value="1"/>
</dbReference>
<dbReference type="EMBL" id="KC248545">
    <property type="protein sequence ID" value="AGG56530.1"/>
    <property type="molecule type" value="Genomic_DNA"/>
</dbReference>
<dbReference type="SUPFAM" id="SSF63380">
    <property type="entry name" value="Riboflavin synthase domain-like"/>
    <property type="match status" value="1"/>
</dbReference>
<evidence type="ECO:0000256" key="7">
    <source>
        <dbReference type="ARBA" id="ARBA00022617"/>
    </source>
</evidence>
<feature type="region of interest" description="Disordered" evidence="19">
    <location>
        <begin position="37"/>
        <end position="68"/>
    </location>
</feature>
<evidence type="ECO:0000256" key="17">
    <source>
        <dbReference type="PIRNR" id="PIRNR000233"/>
    </source>
</evidence>
<dbReference type="PROSITE" id="PS00191">
    <property type="entry name" value="CYTOCHROME_B5_1"/>
    <property type="match status" value="1"/>
</dbReference>
<evidence type="ECO:0000256" key="12">
    <source>
        <dbReference type="ARBA" id="ARBA00023002"/>
    </source>
</evidence>
<dbReference type="PROSITE" id="PS00559">
    <property type="entry name" value="MOLYBDOPTERIN_EUK"/>
    <property type="match status" value="1"/>
</dbReference>
<dbReference type="Gene3D" id="3.90.420.10">
    <property type="entry name" value="Oxidoreductase, molybdopterin-binding domain"/>
    <property type="match status" value="1"/>
</dbReference>
<evidence type="ECO:0000256" key="5">
    <source>
        <dbReference type="ARBA" id="ARBA00011738"/>
    </source>
</evidence>
<keyword evidence="7" id="KW-0349">Heme</keyword>
<dbReference type="GO" id="GO:0042128">
    <property type="term" value="P:nitrate assimilation"/>
    <property type="evidence" value="ECO:0007669"/>
    <property type="project" value="UniProtKB-KW"/>
</dbReference>
<dbReference type="PRINTS" id="PR00363">
    <property type="entry name" value="CYTOCHROMEB5"/>
</dbReference>
<evidence type="ECO:0000256" key="3">
    <source>
        <dbReference type="ARBA" id="ARBA00003838"/>
    </source>
</evidence>
<dbReference type="InterPro" id="IPR005066">
    <property type="entry name" value="MoCF_OxRdtse_dimer"/>
</dbReference>
<dbReference type="InterPro" id="IPR039261">
    <property type="entry name" value="FNR_nucleotide-bd"/>
</dbReference>
<dbReference type="GO" id="GO:0008482">
    <property type="term" value="F:sulfite oxidase activity"/>
    <property type="evidence" value="ECO:0007669"/>
    <property type="project" value="TreeGrafter"/>
</dbReference>
<dbReference type="InterPro" id="IPR012137">
    <property type="entry name" value="Nitr_rd_NADH"/>
</dbReference>
<dbReference type="Pfam" id="PF00173">
    <property type="entry name" value="Cyt-b5"/>
    <property type="match status" value="1"/>
</dbReference>
<dbReference type="PROSITE" id="PS51384">
    <property type="entry name" value="FAD_FR"/>
    <property type="match status" value="1"/>
</dbReference>
<dbReference type="SMART" id="SM01117">
    <property type="entry name" value="Cyt-b5"/>
    <property type="match status" value="1"/>
</dbReference>
<evidence type="ECO:0000259" key="20">
    <source>
        <dbReference type="PROSITE" id="PS50255"/>
    </source>
</evidence>
<keyword evidence="14 17" id="KW-0534">Nitrate assimilation</keyword>
<evidence type="ECO:0000256" key="14">
    <source>
        <dbReference type="ARBA" id="ARBA00023063"/>
    </source>
</evidence>
<keyword evidence="13" id="KW-0408">Iron</keyword>
<comment type="subunit">
    <text evidence="5">Homodimer.</text>
</comment>
<accession>M4MAX1</accession>
<evidence type="ECO:0000256" key="15">
    <source>
        <dbReference type="ARBA" id="ARBA00023157"/>
    </source>
</evidence>
<dbReference type="Gene3D" id="2.40.30.10">
    <property type="entry name" value="Translation factors"/>
    <property type="match status" value="1"/>
</dbReference>
<dbReference type="PRINTS" id="PR00407">
    <property type="entry name" value="EUMOPTERIN"/>
</dbReference>
<reference evidence="22" key="1">
    <citation type="submission" date="2012-12" db="EMBL/GenBank/DDBJ databases">
        <title>The fungal contribution to the nitrogen cycle in agricultural soils.</title>
        <authorList>
            <person name="Gorfer M."/>
            <person name="Klaubauf S."/>
            <person name="Berger H."/>
            <person name="Strauss J."/>
        </authorList>
    </citation>
    <scope>NUCLEOTIDE SEQUENCE</scope>
    <source>
        <strain evidence="22">NG_p51</strain>
    </source>
</reference>
<evidence type="ECO:0000256" key="1">
    <source>
        <dbReference type="ARBA" id="ARBA00001971"/>
    </source>
</evidence>
<dbReference type="PROSITE" id="PS50255">
    <property type="entry name" value="CYTOCHROME_B5_2"/>
    <property type="match status" value="1"/>
</dbReference>
<sequence length="871" mass="97783">MSSTTTMEVRLADLSLSADPKSMTLFNYQHPEPTLRRTDLGIPLPASRPRLPTVLEKDSGTPDDHVPRDGRLIRLTGVHPFNAEAPLTPLYQEGFLTSVDLFYVRNHGAVPKVLDEDVMSWELSVEGLVENPYTITLKDLIQEFEQITMPITLVCAGNRRKEQNTVRKTKGFSWGSAGLSTALFTGTLLANLLKKAKPIRGAKYMCMEGADKLPNGYYGTSVKLSWAMDPLKGMMVAHGMNGEPLVPDHGRPLRVVVPGQIGGRSVKWLRRLIVTKEPSDNWYHYYDNKVLPTTVTPEQSAAEPAWWKDDRYSIYDLNVNSAVAYPQHNEVLSLDSEIQDYDIRGYAYGGGGRRITRVEISLNNGKSWRLADIDYPEDRYRKRDIDIYGSRIDMPDRDTSFCWCFWKYNVSVLDLQNSDSILVRAMDESMMTQPRDMYWSVLGMMNNPWFRIRIERGERSLRFEHPTSLSGPPGWMEKVKNEGGDLLNGRWGERSADSNEPLTPPPEEVVMTSPDVKRVFTIEEFRAESSDERPLFVILGEVYDGTGYLKDHPGGAQSIVAVAGTDATEDFMAIHSENAKAMMRDYHIGRLDDRGRLALQSKDDTDLPSPSRTEFLDPKHWTKAPLTSIRSLSWDTKVFTFKFENENQVSGLPVGQHLMMRVKDKAKGTDVLRAYTPISQTTRKGFLEVLIKLYLPAPGVVGGQMSMALDQLALNDMVSFKGPIGKFEYLGRGKASVSGKTRAVSSFTMICGGSGITPIYQVFRAVMQDAEDETRCTVLDGNRREEDILLREEIAALESGNESRCRVLHTLTGGGEGWSGLRGRICEELLRKEAEPVKGAMALICGPPEMEKSAREILAKMGWKDEDVLTF</sequence>
<name>M4MAX1_9PEZI</name>
<dbReference type="SUPFAM" id="SSF81296">
    <property type="entry name" value="E set domains"/>
    <property type="match status" value="1"/>
</dbReference>
<gene>
    <name evidence="22" type="primary">euknr</name>
</gene>
<dbReference type="GO" id="GO:0006809">
    <property type="term" value="P:nitric oxide biosynthetic process"/>
    <property type="evidence" value="ECO:0007669"/>
    <property type="project" value="InterPro"/>
</dbReference>
<dbReference type="PANTHER" id="PTHR19372">
    <property type="entry name" value="SULFITE REDUCTASE"/>
    <property type="match status" value="1"/>
</dbReference>
<keyword evidence="9 18" id="KW-0479">Metal-binding</keyword>
<comment type="similarity">
    <text evidence="4 17">Belongs to the nitrate reductase family.</text>
</comment>
<evidence type="ECO:0000256" key="19">
    <source>
        <dbReference type="SAM" id="MobiDB-lite"/>
    </source>
</evidence>
<dbReference type="Pfam" id="PF03404">
    <property type="entry name" value="Mo-co_dimer"/>
    <property type="match status" value="1"/>
</dbReference>
<comment type="cofactor">
    <cofactor evidence="2">
        <name>FAD</name>
        <dbReference type="ChEBI" id="CHEBI:57692"/>
    </cofactor>
</comment>
<comment type="catalytic activity">
    <reaction evidence="16">
        <text>nitrite + NADP(+) + H2O = nitrate + NADPH + H(+)</text>
        <dbReference type="Rhea" id="RHEA:19061"/>
        <dbReference type="ChEBI" id="CHEBI:15377"/>
        <dbReference type="ChEBI" id="CHEBI:15378"/>
        <dbReference type="ChEBI" id="CHEBI:16301"/>
        <dbReference type="ChEBI" id="CHEBI:17632"/>
        <dbReference type="ChEBI" id="CHEBI:57783"/>
        <dbReference type="ChEBI" id="CHEBI:58349"/>
        <dbReference type="EC" id="1.7.1.3"/>
    </reaction>
</comment>
<comment type="cofactor">
    <cofactor evidence="18">
        <name>Mo-molybdopterin</name>
        <dbReference type="ChEBI" id="CHEBI:71302"/>
    </cofactor>
    <text evidence="18">Binds 1 Mo-molybdopterin (Mo-MPT) cofactor per subunit.</text>
</comment>
<dbReference type="InterPro" id="IPR001199">
    <property type="entry name" value="Cyt_B5-like_heme/steroid-bd"/>
</dbReference>
<evidence type="ECO:0000259" key="21">
    <source>
        <dbReference type="PROSITE" id="PS51384"/>
    </source>
</evidence>
<evidence type="ECO:0000313" key="22">
    <source>
        <dbReference type="EMBL" id="AGG56530.1"/>
    </source>
</evidence>
<dbReference type="CDD" id="cd06183">
    <property type="entry name" value="cyt_b5_reduct_like"/>
    <property type="match status" value="1"/>
</dbReference>
<dbReference type="InterPro" id="IPR000572">
    <property type="entry name" value="OxRdtase_Mopterin-bd_dom"/>
</dbReference>
<dbReference type="PIRSF" id="PIRSF000233">
    <property type="entry name" value="Nitr_rd_NADH"/>
    <property type="match status" value="1"/>
</dbReference>
<comment type="cofactor">
    <cofactor evidence="1">
        <name>heme</name>
        <dbReference type="ChEBI" id="CHEBI:30413"/>
    </cofactor>
</comment>
<dbReference type="FunFam" id="3.90.420.10:FF:000005">
    <property type="entry name" value="Nitrate reductase"/>
    <property type="match status" value="1"/>
</dbReference>
<dbReference type="GO" id="GO:0050464">
    <property type="term" value="F:nitrate reductase (NADPH) activity"/>
    <property type="evidence" value="ECO:0007669"/>
    <property type="project" value="UniProtKB-EC"/>
</dbReference>
<dbReference type="PRINTS" id="PR00406">
    <property type="entry name" value="CYTB5RDTASE"/>
</dbReference>
<feature type="compositionally biased region" description="Basic and acidic residues" evidence="19">
    <location>
        <begin position="55"/>
        <end position="68"/>
    </location>
</feature>
<dbReference type="Gene3D" id="3.10.120.10">
    <property type="entry name" value="Cytochrome b5-like heme/steroid binding domain"/>
    <property type="match status" value="1"/>
</dbReference>
<keyword evidence="11" id="KW-0521">NADP</keyword>
<keyword evidence="15" id="KW-1015">Disulfide bond</keyword>
<dbReference type="AlphaFoldDB" id="M4MAX1"/>
<dbReference type="SUPFAM" id="SSF52343">
    <property type="entry name" value="Ferredoxin reductase-like, C-terminal NADP-linked domain"/>
    <property type="match status" value="1"/>
</dbReference>
<evidence type="ECO:0000256" key="18">
    <source>
        <dbReference type="PIRSR" id="PIRSR000233-1"/>
    </source>
</evidence>
<keyword evidence="6 18" id="KW-0500">Molybdenum</keyword>
<dbReference type="Pfam" id="PF00175">
    <property type="entry name" value="NAD_binding_1"/>
    <property type="match status" value="1"/>
</dbReference>
<dbReference type="InterPro" id="IPR001433">
    <property type="entry name" value="OxRdtase_FAD/NAD-bd"/>
</dbReference>
<dbReference type="Gene3D" id="2.60.40.650">
    <property type="match status" value="1"/>
</dbReference>
<evidence type="ECO:0000256" key="8">
    <source>
        <dbReference type="ARBA" id="ARBA00022630"/>
    </source>
</evidence>
<dbReference type="InterPro" id="IPR022407">
    <property type="entry name" value="OxRdtase_Mopterin_BS"/>
</dbReference>
<evidence type="ECO:0000256" key="2">
    <source>
        <dbReference type="ARBA" id="ARBA00001974"/>
    </source>
</evidence>
<evidence type="ECO:0000256" key="4">
    <source>
        <dbReference type="ARBA" id="ARBA00006253"/>
    </source>
</evidence>
<protein>
    <recommendedName>
        <fullName evidence="17">Nitrate reductase</fullName>
    </recommendedName>
</protein>
<dbReference type="InterPro" id="IPR008335">
    <property type="entry name" value="Mopterin_OxRdtase_euk"/>
</dbReference>
<dbReference type="Pfam" id="PF00970">
    <property type="entry name" value="FAD_binding_6"/>
    <property type="match status" value="1"/>
</dbReference>
<keyword evidence="12" id="KW-0560">Oxidoreductase</keyword>
<organism evidence="22">
    <name type="scientific">Doratomyces sp. NG_p51</name>
    <dbReference type="NCBI Taxonomy" id="879693"/>
    <lineage>
        <taxon>Eukaryota</taxon>
        <taxon>Fungi</taxon>
        <taxon>Dikarya</taxon>
        <taxon>Ascomycota</taxon>
        <taxon>Pezizomycotina</taxon>
        <taxon>Sordariomycetes</taxon>
        <taxon>Hypocreomycetidae</taxon>
        <taxon>Microascales</taxon>
        <taxon>Microascaceae</taxon>
        <taxon>Doratomyces</taxon>
    </lineage>
</organism>
<dbReference type="InterPro" id="IPR014756">
    <property type="entry name" value="Ig_E-set"/>
</dbReference>
<dbReference type="InterPro" id="IPR001709">
    <property type="entry name" value="Flavoprot_Pyr_Nucl_cyt_Rdtase"/>
</dbReference>
<dbReference type="PRINTS" id="PR00371">
    <property type="entry name" value="FPNCR"/>
</dbReference>
<keyword evidence="8" id="KW-0285">Flavoprotein</keyword>
<feature type="domain" description="FAD-binding FR-type" evidence="21">
    <location>
        <begin position="619"/>
        <end position="730"/>
    </location>
</feature>
<dbReference type="GO" id="GO:0020037">
    <property type="term" value="F:heme binding"/>
    <property type="evidence" value="ECO:0007669"/>
    <property type="project" value="InterPro"/>
</dbReference>
<feature type="binding site" evidence="18">
    <location>
        <position position="155"/>
    </location>
    <ligand>
        <name>Mo-molybdopterin</name>
        <dbReference type="ChEBI" id="CHEBI:71302"/>
    </ligand>
    <ligandPart>
        <name>Mo</name>
        <dbReference type="ChEBI" id="CHEBI:28685"/>
    </ligandPart>
</feature>
<dbReference type="GO" id="GO:0043546">
    <property type="term" value="F:molybdopterin cofactor binding"/>
    <property type="evidence" value="ECO:0007669"/>
    <property type="project" value="InterPro"/>
</dbReference>
<evidence type="ECO:0000256" key="9">
    <source>
        <dbReference type="ARBA" id="ARBA00022723"/>
    </source>
</evidence>
<dbReference type="GO" id="GO:0006790">
    <property type="term" value="P:sulfur compound metabolic process"/>
    <property type="evidence" value="ECO:0007669"/>
    <property type="project" value="TreeGrafter"/>
</dbReference>
<dbReference type="InterPro" id="IPR008333">
    <property type="entry name" value="Cbr1-like_FAD-bd_dom"/>
</dbReference>
<dbReference type="SUPFAM" id="SSF56524">
    <property type="entry name" value="Oxidoreductase molybdopterin-binding domain"/>
    <property type="match status" value="1"/>
</dbReference>
<evidence type="ECO:0000256" key="13">
    <source>
        <dbReference type="ARBA" id="ARBA00023004"/>
    </source>
</evidence>
<dbReference type="SUPFAM" id="SSF55856">
    <property type="entry name" value="Cytochrome b5-like heme/steroid binding domain"/>
    <property type="match status" value="1"/>
</dbReference>
<evidence type="ECO:0000256" key="10">
    <source>
        <dbReference type="ARBA" id="ARBA00022827"/>
    </source>
</evidence>